<keyword evidence="1" id="KW-0732">Signal</keyword>
<accession>A0A0G4G605</accession>
<dbReference type="EMBL" id="CDMZ01000900">
    <property type="protein sequence ID" value="CEM23618.1"/>
    <property type="molecule type" value="Genomic_DNA"/>
</dbReference>
<sequence>MLRNIVVLLLALPALSEANGMIEPETFCECASGIAEFFSLEDSFNVTTCDAAVMTAHPDILMSATELCPLFDMTIEKLAKKLLLPPPSPRSIIKADITFIKALQPLVSNQLTAAQQQKACTEGDDAIFGAALTLFRSLENILGVACAQKNEIQDGFETMKLLQILMTVRITDEFLEEVEDNLIELIEGETVQIINRLDRNSRITDITVCNAYLNAMLAAEPSTNPLADGGGQISEYCKDRLCCDPTPGACASPPLNNFVQVGVCNLCASTPANCGTSRRLDGGNNGGGRGGIKKLLKAIFFRPRLRNSIFFCTFGAMMKAYADAIEALQTFCSNGRQQLILSNQEEILELLQKKKTKGPVDYGKGVKEDHGTHALFEMPDFGKLFKG</sequence>
<dbReference type="AlphaFoldDB" id="A0A0G4G605"/>
<evidence type="ECO:0000313" key="2">
    <source>
        <dbReference type="EMBL" id="CEM23618.1"/>
    </source>
</evidence>
<evidence type="ECO:0008006" key="3">
    <source>
        <dbReference type="Google" id="ProtNLM"/>
    </source>
</evidence>
<name>A0A0G4G605_9ALVE</name>
<organism evidence="2">
    <name type="scientific">Chromera velia CCMP2878</name>
    <dbReference type="NCBI Taxonomy" id="1169474"/>
    <lineage>
        <taxon>Eukaryota</taxon>
        <taxon>Sar</taxon>
        <taxon>Alveolata</taxon>
        <taxon>Colpodellida</taxon>
        <taxon>Chromeraceae</taxon>
        <taxon>Chromera</taxon>
    </lineage>
</organism>
<dbReference type="VEuPathDB" id="CryptoDB:Cvel_20334"/>
<proteinExistence type="predicted"/>
<feature type="signal peptide" evidence="1">
    <location>
        <begin position="1"/>
        <end position="18"/>
    </location>
</feature>
<reference evidence="2" key="1">
    <citation type="submission" date="2014-11" db="EMBL/GenBank/DDBJ databases">
        <authorList>
            <person name="Otto D Thomas"/>
            <person name="Naeem Raeece"/>
        </authorList>
    </citation>
    <scope>NUCLEOTIDE SEQUENCE</scope>
</reference>
<gene>
    <name evidence="2" type="ORF">Cvel_20334</name>
</gene>
<feature type="chain" id="PRO_5005189533" description="Saposin B-type domain-containing protein" evidence="1">
    <location>
        <begin position="19"/>
        <end position="387"/>
    </location>
</feature>
<protein>
    <recommendedName>
        <fullName evidence="3">Saposin B-type domain-containing protein</fullName>
    </recommendedName>
</protein>
<evidence type="ECO:0000256" key="1">
    <source>
        <dbReference type="SAM" id="SignalP"/>
    </source>
</evidence>